<dbReference type="EMBL" id="JAROCA020000001">
    <property type="protein sequence ID" value="MDY0405008.1"/>
    <property type="molecule type" value="Genomic_DNA"/>
</dbReference>
<organism evidence="2 3">
    <name type="scientific">Tigheibacillus jepli</name>
    <dbReference type="NCBI Taxonomy" id="3035914"/>
    <lineage>
        <taxon>Bacteria</taxon>
        <taxon>Bacillati</taxon>
        <taxon>Bacillota</taxon>
        <taxon>Bacilli</taxon>
        <taxon>Bacillales</taxon>
        <taxon>Bacillaceae</taxon>
        <taxon>Tigheibacillus</taxon>
    </lineage>
</organism>
<dbReference type="InterPro" id="IPR013607">
    <property type="entry name" value="Phospholipase_A2-like"/>
</dbReference>
<name>A0ABU5CHJ6_9BACI</name>
<evidence type="ECO:0000313" key="2">
    <source>
        <dbReference type="EMBL" id="MDY0405008.1"/>
    </source>
</evidence>
<dbReference type="InterPro" id="IPR036444">
    <property type="entry name" value="PLipase_A2_dom_sf"/>
</dbReference>
<dbReference type="Gene3D" id="1.20.90.10">
    <property type="entry name" value="Phospholipase A2 domain"/>
    <property type="match status" value="1"/>
</dbReference>
<evidence type="ECO:0000313" key="3">
    <source>
        <dbReference type="Proteomes" id="UP001228376"/>
    </source>
</evidence>
<comment type="caution">
    <text evidence="2">The sequence shown here is derived from an EMBL/GenBank/DDBJ whole genome shotgun (WGS) entry which is preliminary data.</text>
</comment>
<dbReference type="Pfam" id="PF08398">
    <property type="entry name" value="Phospholip_A2_4"/>
    <property type="match status" value="1"/>
</dbReference>
<evidence type="ECO:0000259" key="1">
    <source>
        <dbReference type="Pfam" id="PF08398"/>
    </source>
</evidence>
<accession>A0ABU5CHJ6</accession>
<gene>
    <name evidence="2" type="ORF">P5G51_005975</name>
</gene>
<proteinExistence type="predicted"/>
<keyword evidence="3" id="KW-1185">Reference proteome</keyword>
<dbReference type="Proteomes" id="UP001228376">
    <property type="component" value="Unassembled WGS sequence"/>
</dbReference>
<reference evidence="2 3" key="1">
    <citation type="submission" date="2023-10" db="EMBL/GenBank/DDBJ databases">
        <title>179-bfca-hs.</title>
        <authorList>
            <person name="Miliotis G."/>
            <person name="Sengupta P."/>
            <person name="Hameed A."/>
            <person name="Chuvochina M."/>
            <person name="Mcdonagh F."/>
            <person name="Simpson A.C."/>
            <person name="Singh N.K."/>
            <person name="Rekha P.D."/>
            <person name="Raman K."/>
            <person name="Hugenholtz P."/>
            <person name="Venkateswaran K."/>
        </authorList>
    </citation>
    <scope>NUCLEOTIDE SEQUENCE [LARGE SCALE GENOMIC DNA]</scope>
    <source>
        <strain evidence="2 3">179-BFC-A-HS</strain>
    </source>
</reference>
<feature type="domain" description="Phospholipase A2-like" evidence="1">
    <location>
        <begin position="17"/>
        <end position="50"/>
    </location>
</feature>
<protein>
    <submittedName>
        <fullName evidence="2">Phospholipase</fullName>
    </submittedName>
</protein>
<dbReference type="SUPFAM" id="SSF48619">
    <property type="entry name" value="Phospholipase A2, PLA2"/>
    <property type="match status" value="1"/>
</dbReference>
<sequence length="94" mass="10687">MKQLPRNYAMRDGFCMFPGYRWCGPGCSGPGAPVNAVDAACMAHDLCYRRPGTSRRSCDLELMNRLRPHLHTPTPEGSHARELYRLMRLKSAFM</sequence>